<dbReference type="Proteomes" id="UP000790377">
    <property type="component" value="Unassembled WGS sequence"/>
</dbReference>
<organism evidence="1 2">
    <name type="scientific">Hygrophoropsis aurantiaca</name>
    <dbReference type="NCBI Taxonomy" id="72124"/>
    <lineage>
        <taxon>Eukaryota</taxon>
        <taxon>Fungi</taxon>
        <taxon>Dikarya</taxon>
        <taxon>Basidiomycota</taxon>
        <taxon>Agaricomycotina</taxon>
        <taxon>Agaricomycetes</taxon>
        <taxon>Agaricomycetidae</taxon>
        <taxon>Boletales</taxon>
        <taxon>Coniophorineae</taxon>
        <taxon>Hygrophoropsidaceae</taxon>
        <taxon>Hygrophoropsis</taxon>
    </lineage>
</organism>
<name>A0ACB8APU7_9AGAM</name>
<proteinExistence type="predicted"/>
<accession>A0ACB8APU7</accession>
<protein>
    <submittedName>
        <fullName evidence="1">Uncharacterized protein</fullName>
    </submittedName>
</protein>
<dbReference type="EMBL" id="MU267605">
    <property type="protein sequence ID" value="KAH7915048.1"/>
    <property type="molecule type" value="Genomic_DNA"/>
</dbReference>
<evidence type="ECO:0000313" key="1">
    <source>
        <dbReference type="EMBL" id="KAH7915048.1"/>
    </source>
</evidence>
<sequence length="150" mass="16960">MKRYNGFGGKVEAGETPAEAALRELKEEAGIEAPLQHAGTLVFVDEGSEWAFQIEMFSARTYSGIPTETEEMRPEWFALPSLDEGTHSRAESDPANEFPPIPYHKMWEDDIYWMPVLAKGQPFVGRADFKKSGENLTLAKWWFATVENES</sequence>
<comment type="caution">
    <text evidence="1">The sequence shown here is derived from an EMBL/GenBank/DDBJ whole genome shotgun (WGS) entry which is preliminary data.</text>
</comment>
<evidence type="ECO:0000313" key="2">
    <source>
        <dbReference type="Proteomes" id="UP000790377"/>
    </source>
</evidence>
<reference evidence="1" key="1">
    <citation type="journal article" date="2021" name="New Phytol.">
        <title>Evolutionary innovations through gain and loss of genes in the ectomycorrhizal Boletales.</title>
        <authorList>
            <person name="Wu G."/>
            <person name="Miyauchi S."/>
            <person name="Morin E."/>
            <person name="Kuo A."/>
            <person name="Drula E."/>
            <person name="Varga T."/>
            <person name="Kohler A."/>
            <person name="Feng B."/>
            <person name="Cao Y."/>
            <person name="Lipzen A."/>
            <person name="Daum C."/>
            <person name="Hundley H."/>
            <person name="Pangilinan J."/>
            <person name="Johnson J."/>
            <person name="Barry K."/>
            <person name="LaButti K."/>
            <person name="Ng V."/>
            <person name="Ahrendt S."/>
            <person name="Min B."/>
            <person name="Choi I.G."/>
            <person name="Park H."/>
            <person name="Plett J.M."/>
            <person name="Magnuson J."/>
            <person name="Spatafora J.W."/>
            <person name="Nagy L.G."/>
            <person name="Henrissat B."/>
            <person name="Grigoriev I.V."/>
            <person name="Yang Z.L."/>
            <person name="Xu J."/>
            <person name="Martin F.M."/>
        </authorList>
    </citation>
    <scope>NUCLEOTIDE SEQUENCE</scope>
    <source>
        <strain evidence="1">ATCC 28755</strain>
    </source>
</reference>
<keyword evidence="2" id="KW-1185">Reference proteome</keyword>
<gene>
    <name evidence="1" type="ORF">BJ138DRAFT_221832</name>
</gene>